<dbReference type="PROSITE" id="PS00608">
    <property type="entry name" value="GLYCOSYL_HYDROL_F2_2"/>
    <property type="match status" value="1"/>
</dbReference>
<dbReference type="Pfam" id="PF02837">
    <property type="entry name" value="Glyco_hydro_2_N"/>
    <property type="match status" value="1"/>
</dbReference>
<evidence type="ECO:0000313" key="10">
    <source>
        <dbReference type="Proteomes" id="UP000318297"/>
    </source>
</evidence>
<keyword evidence="10" id="KW-1185">Reference proteome</keyword>
<dbReference type="InterPro" id="IPR023232">
    <property type="entry name" value="Glyco_hydro_2_AS"/>
</dbReference>
<dbReference type="GO" id="GO:0004565">
    <property type="term" value="F:beta-galactosidase activity"/>
    <property type="evidence" value="ECO:0007669"/>
    <property type="project" value="UniProtKB-EC"/>
</dbReference>
<dbReference type="PRINTS" id="PR00132">
    <property type="entry name" value="GLHYDRLASE2"/>
</dbReference>
<dbReference type="InterPro" id="IPR013783">
    <property type="entry name" value="Ig-like_fold"/>
</dbReference>
<comment type="catalytic activity">
    <reaction evidence="1">
        <text>Hydrolysis of terminal non-reducing beta-D-galactose residues in beta-D-galactosides.</text>
        <dbReference type="EC" id="3.2.1.23"/>
    </reaction>
</comment>
<dbReference type="InterPro" id="IPR017853">
    <property type="entry name" value="GH"/>
</dbReference>
<dbReference type="Gene3D" id="2.60.120.260">
    <property type="entry name" value="Galactose-binding domain-like"/>
    <property type="match status" value="1"/>
</dbReference>
<dbReference type="SUPFAM" id="SSF51445">
    <property type="entry name" value="(Trans)glycosidases"/>
    <property type="match status" value="1"/>
</dbReference>
<dbReference type="Pfam" id="PF16353">
    <property type="entry name" value="LacZ_4"/>
    <property type="match status" value="1"/>
</dbReference>
<dbReference type="SUPFAM" id="SSF74650">
    <property type="entry name" value="Galactose mutarotase-like"/>
    <property type="match status" value="1"/>
</dbReference>
<comment type="caution">
    <text evidence="9">The sequence shown here is derived from an EMBL/GenBank/DDBJ whole genome shotgun (WGS) entry which is preliminary data.</text>
</comment>
<evidence type="ECO:0000256" key="4">
    <source>
        <dbReference type="ARBA" id="ARBA00013303"/>
    </source>
</evidence>
<reference evidence="9 10" key="1">
    <citation type="submission" date="2019-06" db="EMBL/GenBank/DDBJ databases">
        <title>Sequencing the genomes of 1000 actinobacteria strains.</title>
        <authorList>
            <person name="Klenk H.-P."/>
        </authorList>
    </citation>
    <scope>NUCLEOTIDE SEQUENCE [LARGE SCALE GENOMIC DNA]</scope>
    <source>
        <strain evidence="9 10">DSM 19560</strain>
    </source>
</reference>
<dbReference type="InterPro" id="IPR006103">
    <property type="entry name" value="Glyco_hydro_2_cat"/>
</dbReference>
<dbReference type="GO" id="GO:0009341">
    <property type="term" value="C:beta-galactosidase complex"/>
    <property type="evidence" value="ECO:0007669"/>
    <property type="project" value="InterPro"/>
</dbReference>
<dbReference type="InterPro" id="IPR006101">
    <property type="entry name" value="Glyco_hydro_2"/>
</dbReference>
<dbReference type="InterPro" id="IPR004199">
    <property type="entry name" value="B-gal_small/dom_5"/>
</dbReference>
<organism evidence="9 10">
    <name type="scientific">Rudaeicoccus suwonensis</name>
    <dbReference type="NCBI Taxonomy" id="657409"/>
    <lineage>
        <taxon>Bacteria</taxon>
        <taxon>Bacillati</taxon>
        <taxon>Actinomycetota</taxon>
        <taxon>Actinomycetes</taxon>
        <taxon>Micrococcales</taxon>
        <taxon>Dermacoccaceae</taxon>
        <taxon>Rudaeicoccus</taxon>
    </lineage>
</organism>
<sequence>MDVPDGFASGAPCDTKSIAVPSHWQLEGYGAPQYTNTEYPFPVDPPRAPRGPVGSYRCMTQVPPSWLDAVAHGARVVLRTEGIDSFGELWCNGTLLGATVGSRLPHEFDVTDLVHDGDNLIAVHVHQWSAASYLEDQDMWWLSGIFRPVTLRLLPSGLPSDVRCHADFDPATGDGILTVTSDLPAEVGVPQLGITGSTGEPISVGMVQPWTAETPRLYDVQVTTPAGTVTQRVGFRRVDVSDGVFRLNGRRTVLRGVNRHDFHPDRGRALTRDDLLDDVLVLKRHNVNAVRTSHYPPHPDFLDLCDEFGLYVIDECDLETHGFVDFGWRRNPSADPQWRDALVDRMRRTVTRDRNHPCVVMWSLGNEAGTGSSVSAMATWCREADPTRPIHYEPDQNTADTDVWSQMYPGHDAVSAIADRAEPALPDVHADAARRGKPYILCEFAHAMGNGAGATAEYLRDVERSDRMIGAFVWEMFDHGLRTSIDGRPTWGYGGDFGETLHSGNFCCDGLLFPDRTPSPAMLDWAALNAPARIRVTDHEVHVRNIRDHRDTSDLSYRWTITDESGNEYDGPLIIPPIARGASVTVALPVEVLDIFDAPHGELAVTVHAYLTNETAYAPAGFEVSNSTAEIPATAGAEDDTAVAVVAPTPTARTLTVGPAEINRATGMLTRLFGNPLAGPSLTLWRAPTDNDHGGGLNGDLTPVATHWSRMGLHRLTHELLDLQVDDRSIVTMVRSAPADSDIAVVTRAVWSAQTDVVRCHLSCTPEGEWSHPVARIGWMLQLPDWTGDFTWWGDGPGESYIDSRNGTRLGLWRRSLDQLHTPYVRPQENGQRSNVRWGELQATDAADVTGLRIAADRPIGMTVRRHSLDQLARAAHDSQLEAEGTTWWHLDVAQHGLGSAACGPEPLPQHTLMMQPQALTLRFTATG</sequence>
<protein>
    <recommendedName>
        <fullName evidence="4">Beta-galactosidase</fullName>
        <ecNumber evidence="3">3.2.1.23</ecNumber>
    </recommendedName>
    <alternativeName>
        <fullName evidence="7">Lactase</fullName>
    </alternativeName>
</protein>
<keyword evidence="5" id="KW-0378">Hydrolase</keyword>
<evidence type="ECO:0000256" key="6">
    <source>
        <dbReference type="ARBA" id="ARBA00023295"/>
    </source>
</evidence>
<dbReference type="PANTHER" id="PTHR46323:SF2">
    <property type="entry name" value="BETA-GALACTOSIDASE"/>
    <property type="match status" value="1"/>
</dbReference>
<proteinExistence type="inferred from homology"/>
<evidence type="ECO:0000313" key="9">
    <source>
        <dbReference type="EMBL" id="TWE12332.1"/>
    </source>
</evidence>
<dbReference type="EC" id="3.2.1.23" evidence="3"/>
<name>A0A561E9P1_9MICO</name>
<dbReference type="InterPro" id="IPR014718">
    <property type="entry name" value="GH-type_carb-bd"/>
</dbReference>
<dbReference type="SMART" id="SM01038">
    <property type="entry name" value="Bgal_small_N"/>
    <property type="match status" value="1"/>
</dbReference>
<evidence type="ECO:0000256" key="3">
    <source>
        <dbReference type="ARBA" id="ARBA00012756"/>
    </source>
</evidence>
<dbReference type="PROSITE" id="PS00719">
    <property type="entry name" value="GLYCOSYL_HYDROL_F2_1"/>
    <property type="match status" value="1"/>
</dbReference>
<evidence type="ECO:0000256" key="2">
    <source>
        <dbReference type="ARBA" id="ARBA00007401"/>
    </source>
</evidence>
<dbReference type="Gene3D" id="2.70.98.10">
    <property type="match status" value="1"/>
</dbReference>
<evidence type="ECO:0000259" key="8">
    <source>
        <dbReference type="SMART" id="SM01038"/>
    </source>
</evidence>
<dbReference type="InterPro" id="IPR008979">
    <property type="entry name" value="Galactose-bd-like_sf"/>
</dbReference>
<comment type="similarity">
    <text evidence="2">Belongs to the glycosyl hydrolase 2 family.</text>
</comment>
<gene>
    <name evidence="9" type="ORF">BKA23_1135</name>
</gene>
<dbReference type="Gene3D" id="3.20.20.80">
    <property type="entry name" value="Glycosidases"/>
    <property type="match status" value="1"/>
</dbReference>
<dbReference type="InterPro" id="IPR006104">
    <property type="entry name" value="Glyco_hydro_2_N"/>
</dbReference>
<evidence type="ECO:0000256" key="7">
    <source>
        <dbReference type="ARBA" id="ARBA00032230"/>
    </source>
</evidence>
<dbReference type="EMBL" id="VIVQ01000001">
    <property type="protein sequence ID" value="TWE12332.1"/>
    <property type="molecule type" value="Genomic_DNA"/>
</dbReference>
<dbReference type="GO" id="GO:0030246">
    <property type="term" value="F:carbohydrate binding"/>
    <property type="evidence" value="ECO:0007669"/>
    <property type="project" value="InterPro"/>
</dbReference>
<dbReference type="Gene3D" id="2.60.40.10">
    <property type="entry name" value="Immunoglobulins"/>
    <property type="match status" value="2"/>
</dbReference>
<feature type="domain" description="Beta galactosidase small chain/" evidence="8">
    <location>
        <begin position="656"/>
        <end position="925"/>
    </location>
</feature>
<dbReference type="SUPFAM" id="SSF49785">
    <property type="entry name" value="Galactose-binding domain-like"/>
    <property type="match status" value="1"/>
</dbReference>
<dbReference type="InterPro" id="IPR011013">
    <property type="entry name" value="Gal_mutarotase_sf_dom"/>
</dbReference>
<dbReference type="AlphaFoldDB" id="A0A561E9P1"/>
<evidence type="ECO:0000256" key="1">
    <source>
        <dbReference type="ARBA" id="ARBA00001412"/>
    </source>
</evidence>
<dbReference type="PANTHER" id="PTHR46323">
    <property type="entry name" value="BETA-GALACTOSIDASE"/>
    <property type="match status" value="1"/>
</dbReference>
<dbReference type="GO" id="GO:0005990">
    <property type="term" value="P:lactose catabolic process"/>
    <property type="evidence" value="ECO:0007669"/>
    <property type="project" value="TreeGrafter"/>
</dbReference>
<dbReference type="InterPro" id="IPR050347">
    <property type="entry name" value="Bact_Beta-galactosidase"/>
</dbReference>
<dbReference type="InterPro" id="IPR032312">
    <property type="entry name" value="LacZ_4"/>
</dbReference>
<evidence type="ECO:0000256" key="5">
    <source>
        <dbReference type="ARBA" id="ARBA00022801"/>
    </source>
</evidence>
<dbReference type="Pfam" id="PF02929">
    <property type="entry name" value="Bgal_small_N"/>
    <property type="match status" value="1"/>
</dbReference>
<dbReference type="Proteomes" id="UP000318297">
    <property type="component" value="Unassembled WGS sequence"/>
</dbReference>
<dbReference type="SUPFAM" id="SSF49303">
    <property type="entry name" value="beta-Galactosidase/glucuronidase domain"/>
    <property type="match status" value="2"/>
</dbReference>
<dbReference type="InterPro" id="IPR036156">
    <property type="entry name" value="Beta-gal/glucu_dom_sf"/>
</dbReference>
<dbReference type="Pfam" id="PF02836">
    <property type="entry name" value="Glyco_hydro_2_C"/>
    <property type="match status" value="1"/>
</dbReference>
<accession>A0A561E9P1</accession>
<dbReference type="InterPro" id="IPR023230">
    <property type="entry name" value="Glyco_hydro_2_CS"/>
</dbReference>
<keyword evidence="6" id="KW-0326">Glycosidase</keyword>